<dbReference type="Proteomes" id="UP000005744">
    <property type="component" value="Unassembled WGS sequence"/>
</dbReference>
<dbReference type="HOGENOM" id="CLU_034443_0_0_6"/>
<dbReference type="InterPro" id="IPR052016">
    <property type="entry name" value="Bact_Sigma-Reg"/>
</dbReference>
<keyword evidence="6" id="KW-1185">Reference proteome</keyword>
<accession>I3CHQ3</accession>
<keyword evidence="3" id="KW-0812">Transmembrane</keyword>
<dbReference type="STRING" id="395493.BegalDRAFT_2292"/>
<evidence type="ECO:0000313" key="5">
    <source>
        <dbReference type="EMBL" id="EIJ43146.1"/>
    </source>
</evidence>
<feature type="transmembrane region" description="Helical" evidence="3">
    <location>
        <begin position="262"/>
        <end position="284"/>
    </location>
</feature>
<keyword evidence="3" id="KW-0472">Membrane</keyword>
<dbReference type="PANTHER" id="PTHR43156:SF2">
    <property type="entry name" value="STAGE II SPORULATION PROTEIN E"/>
    <property type="match status" value="1"/>
</dbReference>
<dbReference type="OrthoDB" id="9802500at2"/>
<evidence type="ECO:0000256" key="1">
    <source>
        <dbReference type="ARBA" id="ARBA00022801"/>
    </source>
</evidence>
<dbReference type="InterPro" id="IPR001932">
    <property type="entry name" value="PPM-type_phosphatase-like_dom"/>
</dbReference>
<dbReference type="AlphaFoldDB" id="I3CHQ3"/>
<evidence type="ECO:0000313" key="6">
    <source>
        <dbReference type="Proteomes" id="UP000005744"/>
    </source>
</evidence>
<name>I3CHQ3_9GAMM</name>
<feature type="coiled-coil region" evidence="2">
    <location>
        <begin position="283"/>
        <end position="321"/>
    </location>
</feature>
<proteinExistence type="predicted"/>
<dbReference type="Pfam" id="PF07228">
    <property type="entry name" value="SpoIIE"/>
    <property type="match status" value="1"/>
</dbReference>
<dbReference type="RefSeq" id="WP_002690092.1">
    <property type="nucleotide sequence ID" value="NZ_JH600070.1"/>
</dbReference>
<keyword evidence="2" id="KW-0175">Coiled coil</keyword>
<gene>
    <name evidence="5" type="ORF">BegalDRAFT_2292</name>
</gene>
<dbReference type="PANTHER" id="PTHR43156">
    <property type="entry name" value="STAGE II SPORULATION PROTEIN E-RELATED"/>
    <property type="match status" value="1"/>
</dbReference>
<dbReference type="SUPFAM" id="SSF81606">
    <property type="entry name" value="PP2C-like"/>
    <property type="match status" value="1"/>
</dbReference>
<protein>
    <submittedName>
        <fullName evidence="5">Serine phosphatase RsbU, regulator of sigma subunit</fullName>
    </submittedName>
</protein>
<organism evidence="5 6">
    <name type="scientific">Beggiatoa alba B18LD</name>
    <dbReference type="NCBI Taxonomy" id="395493"/>
    <lineage>
        <taxon>Bacteria</taxon>
        <taxon>Pseudomonadati</taxon>
        <taxon>Pseudomonadota</taxon>
        <taxon>Gammaproteobacteria</taxon>
        <taxon>Thiotrichales</taxon>
        <taxon>Thiotrichaceae</taxon>
        <taxon>Beggiatoa</taxon>
    </lineage>
</organism>
<keyword evidence="1" id="KW-0378">Hydrolase</keyword>
<dbReference type="eggNOG" id="COG2202">
    <property type="taxonomic scope" value="Bacteria"/>
</dbReference>
<reference evidence="5 6" key="1">
    <citation type="submission" date="2011-11" db="EMBL/GenBank/DDBJ databases">
        <title>Improved High-Quality Draft sequence of Beggiatoa alba B18lD.</title>
        <authorList>
            <consortium name="US DOE Joint Genome Institute"/>
            <person name="Lucas S."/>
            <person name="Han J."/>
            <person name="Lapidus A."/>
            <person name="Cheng J.-F."/>
            <person name="Goodwin L."/>
            <person name="Pitluck S."/>
            <person name="Peters L."/>
            <person name="Mikhailova N."/>
            <person name="Held B."/>
            <person name="Detter J.C."/>
            <person name="Han C."/>
            <person name="Tapia R."/>
            <person name="Land M."/>
            <person name="Hauser L."/>
            <person name="Kyrpides N."/>
            <person name="Ivanova N."/>
            <person name="Pagani I."/>
            <person name="Samuel K."/>
            <person name="Teske A."/>
            <person name="Mueller J."/>
            <person name="Woyke T."/>
        </authorList>
    </citation>
    <scope>NUCLEOTIDE SEQUENCE [LARGE SCALE GENOMIC DNA]</scope>
    <source>
        <strain evidence="5 6">B18LD</strain>
    </source>
</reference>
<dbReference type="eggNOG" id="COG2208">
    <property type="taxonomic scope" value="Bacteria"/>
</dbReference>
<keyword evidence="3" id="KW-1133">Transmembrane helix</keyword>
<dbReference type="SMART" id="SM00331">
    <property type="entry name" value="PP2C_SIG"/>
    <property type="match status" value="1"/>
</dbReference>
<dbReference type="EMBL" id="JH600070">
    <property type="protein sequence ID" value="EIJ43146.1"/>
    <property type="molecule type" value="Genomic_DNA"/>
</dbReference>
<dbReference type="Gene3D" id="3.60.40.10">
    <property type="entry name" value="PPM-type phosphatase domain"/>
    <property type="match status" value="1"/>
</dbReference>
<evidence type="ECO:0000256" key="2">
    <source>
        <dbReference type="SAM" id="Coils"/>
    </source>
</evidence>
<dbReference type="InterPro" id="IPR045812">
    <property type="entry name" value="DAHL"/>
</dbReference>
<dbReference type="InterPro" id="IPR036457">
    <property type="entry name" value="PPM-type-like_dom_sf"/>
</dbReference>
<feature type="domain" description="PPM-type phosphatase" evidence="4">
    <location>
        <begin position="335"/>
        <end position="555"/>
    </location>
</feature>
<evidence type="ECO:0000259" key="4">
    <source>
        <dbReference type="SMART" id="SM00331"/>
    </source>
</evidence>
<sequence length="572" mass="65366">MLKRYLAIRLTLQGLTFIVITLLLLTFLQLANSVDAEQHQYYRFQLNQFKTTHAQLNQKIIEYRYELLAFRDDFDKVLNTLQQLHTELMQRPQFIDDIAQVAIQEKLTQQTDLLLEKQSLIVDFRIQSKQLKTALNYLEVLNSQMAGASFQQNEWFLESTLNELLTKIALFNTAKDAELAQNLSAVVENATAFKEDYEKSINRRLMDEVINNVQIILKTKPLVDKITAQLLALPIIINLEKIENLYDNAYQSALSQANTYRVTAYLLSLFLLAWIAWLFINHLYKIKNALKQANIEINSLNQQLAKENVRLSAELDITRQLQQMILPKAHELAAIEDLEIAGFMQPAEEVGGDYYDVIQHHNRIKIGIGDVTGHGLESGVLMLMVQTAVHTLLIHNEKDPVKFLGTLNKTIYNNVQRMNCDKNLTLSIIDYYDGQLYLSGQHEDVIIIRAGGKIERISTTDLGFPIGLSEDITDFIAQTQITLNPNDIVVLYTDGITEALNPQKKQYGIKRLCEVASCFWECSAEIIRQNIIKDVEKHLGGLKQMDDITLIIMKKRDLLATYPPLCASESFA</sequence>
<evidence type="ECO:0000256" key="3">
    <source>
        <dbReference type="SAM" id="Phobius"/>
    </source>
</evidence>
<dbReference type="GO" id="GO:0016791">
    <property type="term" value="F:phosphatase activity"/>
    <property type="evidence" value="ECO:0007669"/>
    <property type="project" value="TreeGrafter"/>
</dbReference>
<dbReference type="Pfam" id="PF19443">
    <property type="entry name" value="DAHL"/>
    <property type="match status" value="1"/>
</dbReference>